<dbReference type="Gene3D" id="2.40.10.10">
    <property type="entry name" value="Trypsin-like serine proteases"/>
    <property type="match status" value="2"/>
</dbReference>
<keyword evidence="4" id="KW-1185">Reference proteome</keyword>
<evidence type="ECO:0000259" key="2">
    <source>
        <dbReference type="PROSITE" id="PS50240"/>
    </source>
</evidence>
<organism evidence="3 4">
    <name type="scientific">Acetobacter fallax</name>
    <dbReference type="NCBI Taxonomy" id="1737473"/>
    <lineage>
        <taxon>Bacteria</taxon>
        <taxon>Pseudomonadati</taxon>
        <taxon>Pseudomonadota</taxon>
        <taxon>Alphaproteobacteria</taxon>
        <taxon>Acetobacterales</taxon>
        <taxon>Acetobacteraceae</taxon>
        <taxon>Acetobacter</taxon>
    </lineage>
</organism>
<dbReference type="InterPro" id="IPR001254">
    <property type="entry name" value="Trypsin_dom"/>
</dbReference>
<dbReference type="Proteomes" id="UP000615326">
    <property type="component" value="Unassembled WGS sequence"/>
</dbReference>
<gene>
    <name evidence="3" type="ORF">GOB84_15775</name>
</gene>
<dbReference type="Pfam" id="PF13365">
    <property type="entry name" value="Trypsin_2"/>
    <property type="match status" value="1"/>
</dbReference>
<dbReference type="SUPFAM" id="SSF50494">
    <property type="entry name" value="Trypsin-like serine proteases"/>
    <property type="match status" value="1"/>
</dbReference>
<dbReference type="PANTHER" id="PTHR15462">
    <property type="entry name" value="SERINE PROTEASE"/>
    <property type="match status" value="1"/>
</dbReference>
<name>A0ABX0KEQ7_9PROT</name>
<dbReference type="EMBL" id="WOSW01000046">
    <property type="protein sequence ID" value="NHO33974.1"/>
    <property type="molecule type" value="Genomic_DNA"/>
</dbReference>
<protein>
    <submittedName>
        <fullName evidence="3">Trypsin-like serine protease</fullName>
    </submittedName>
</protein>
<proteinExistence type="predicted"/>
<keyword evidence="1" id="KW-0732">Signal</keyword>
<reference evidence="3 4" key="1">
    <citation type="journal article" date="2020" name="Int. J. Syst. Evol. Microbiol.">
        <title>Novel acetic acid bacteria from cider fermentations: Acetobacter conturbans sp. nov. and Acetobacter fallax sp. nov.</title>
        <authorList>
            <person name="Sombolestani A.S."/>
            <person name="Cleenwerck I."/>
            <person name="Cnockaert M."/>
            <person name="Borremans W."/>
            <person name="Wieme A.D."/>
            <person name="De Vuyst L."/>
            <person name="Vandamme P."/>
        </authorList>
    </citation>
    <scope>NUCLEOTIDE SEQUENCE [LARGE SCALE GENOMIC DNA]</scope>
    <source>
        <strain evidence="3 4">LMG 1637</strain>
    </source>
</reference>
<dbReference type="PANTHER" id="PTHR15462:SF8">
    <property type="entry name" value="SERINE PROTEASE"/>
    <property type="match status" value="1"/>
</dbReference>
<comment type="caution">
    <text evidence="3">The sequence shown here is derived from an EMBL/GenBank/DDBJ whole genome shotgun (WGS) entry which is preliminary data.</text>
</comment>
<evidence type="ECO:0000313" key="4">
    <source>
        <dbReference type="Proteomes" id="UP000615326"/>
    </source>
</evidence>
<evidence type="ECO:0000313" key="3">
    <source>
        <dbReference type="EMBL" id="NHO33974.1"/>
    </source>
</evidence>
<dbReference type="PROSITE" id="PS50240">
    <property type="entry name" value="TRYPSIN_DOM"/>
    <property type="match status" value="1"/>
</dbReference>
<evidence type="ECO:0000256" key="1">
    <source>
        <dbReference type="ARBA" id="ARBA00022729"/>
    </source>
</evidence>
<dbReference type="InterPro" id="IPR043504">
    <property type="entry name" value="Peptidase_S1_PA_chymotrypsin"/>
</dbReference>
<sequence>MLTLSIEAGLHPKRLRNRKFRHKYSRLKIFHNVLAMIGVIGLSFVSRAQAQFIPIPLRPGVGADDARHAITMQGLPWSAIGRVQTELGGRCTGFLIAPMVVETAAHCLWIAKTGRYIQPRDVHFLRAYNRGEFAAHARVVRFLVPPGYDPRREAMTAAYDRATLFLDVPTGTAAQILPVAPGLPASGEEVELGGYEQDFSEIVTSDMTCHVTGIASDGERRPMISHDCDATRGSSGAPLLAWRDGHWMVLGVQVLANSGRGGEAVPLAPVSSGADRGNR</sequence>
<accession>A0ABX0KEQ7</accession>
<dbReference type="InterPro" id="IPR009003">
    <property type="entry name" value="Peptidase_S1_PA"/>
</dbReference>
<dbReference type="InterPro" id="IPR050966">
    <property type="entry name" value="Glutamyl_endopeptidase"/>
</dbReference>
<feature type="domain" description="Peptidase S1" evidence="2">
    <location>
        <begin position="60"/>
        <end position="279"/>
    </location>
</feature>